<reference evidence="1" key="1">
    <citation type="submission" date="2018-11" db="EMBL/GenBank/DDBJ databases">
        <authorList>
            <person name="Alioto T."/>
            <person name="Alioto T."/>
        </authorList>
    </citation>
    <scope>NUCLEOTIDE SEQUENCE</scope>
</reference>
<dbReference type="AlphaFoldDB" id="A0A8B6G9H2"/>
<evidence type="ECO:0000313" key="2">
    <source>
        <dbReference type="Proteomes" id="UP000596742"/>
    </source>
</evidence>
<dbReference type="EMBL" id="UYJE01008071">
    <property type="protein sequence ID" value="VDI60818.1"/>
    <property type="molecule type" value="Genomic_DNA"/>
</dbReference>
<gene>
    <name evidence="1" type="ORF">MGAL_10B088597</name>
</gene>
<organism evidence="1 2">
    <name type="scientific">Mytilus galloprovincialis</name>
    <name type="common">Mediterranean mussel</name>
    <dbReference type="NCBI Taxonomy" id="29158"/>
    <lineage>
        <taxon>Eukaryota</taxon>
        <taxon>Metazoa</taxon>
        <taxon>Spiralia</taxon>
        <taxon>Lophotrochozoa</taxon>
        <taxon>Mollusca</taxon>
        <taxon>Bivalvia</taxon>
        <taxon>Autobranchia</taxon>
        <taxon>Pteriomorphia</taxon>
        <taxon>Mytilida</taxon>
        <taxon>Mytiloidea</taxon>
        <taxon>Mytilidae</taxon>
        <taxon>Mytilinae</taxon>
        <taxon>Mytilus</taxon>
    </lineage>
</organism>
<protein>
    <submittedName>
        <fullName evidence="1">Uncharacterized protein</fullName>
    </submittedName>
</protein>
<evidence type="ECO:0000313" key="1">
    <source>
        <dbReference type="EMBL" id="VDI60818.1"/>
    </source>
</evidence>
<name>A0A8B6G9H2_MYTGA</name>
<dbReference type="Proteomes" id="UP000596742">
    <property type="component" value="Unassembled WGS sequence"/>
</dbReference>
<keyword evidence="2" id="KW-1185">Reference proteome</keyword>
<proteinExistence type="predicted"/>
<sequence length="265" mass="31875">MENCLNVKNEIDKLYGNFVTVLHSEMDNHLPFKDAGGNVTKKRRKQIQKPYWNTELRELLTKVNRSEKDYLKYKGCKRTRDFLRSNFIEKRKQFDKRLRQCERTHQASIRDRIKNLNDSNPKFWREIDKLRPQKHRPDIDSVRMEDGSFSTDQETILKRWKSEYYKLFKLDNTLVNDTFIDNVSELTEPLEREFNGVTDEDDEILGNETCETRHNGWQASRFDDKSQIFQMLFMSCKKRFPARIWQVFEELVVNIIRPQACIMGF</sequence>
<accession>A0A8B6G9H2</accession>
<comment type="caution">
    <text evidence="1">The sequence shown here is derived from an EMBL/GenBank/DDBJ whole genome shotgun (WGS) entry which is preliminary data.</text>
</comment>